<name>A0AA37PAQ9_9PEZI</name>
<accession>A0AA37PAQ9</accession>
<dbReference type="AlphaFoldDB" id="A0AA37PAQ9"/>
<dbReference type="EMBL" id="BQXU01000025">
    <property type="protein sequence ID" value="GKT48730.1"/>
    <property type="molecule type" value="Genomic_DNA"/>
</dbReference>
<dbReference type="RefSeq" id="XP_049131080.1">
    <property type="nucleotide sequence ID" value="XM_049275123.1"/>
</dbReference>
<reference evidence="1 2" key="1">
    <citation type="submission" date="2022-03" db="EMBL/GenBank/DDBJ databases">
        <title>Genome data of Colletotrichum spp.</title>
        <authorList>
            <person name="Utami Y.D."/>
            <person name="Hiruma K."/>
        </authorList>
    </citation>
    <scope>NUCLEOTIDE SEQUENCE [LARGE SCALE GENOMIC DNA]</scope>
    <source>
        <strain evidence="1 2">MAFF 239500</strain>
    </source>
</reference>
<keyword evidence="2" id="KW-1185">Reference proteome</keyword>
<evidence type="ECO:0000313" key="2">
    <source>
        <dbReference type="Proteomes" id="UP001055115"/>
    </source>
</evidence>
<dbReference type="Proteomes" id="UP001055115">
    <property type="component" value="Unassembled WGS sequence"/>
</dbReference>
<sequence>MSRVKRLKVIIMLSAGGIATAASIVRMILVLQLENSNDESADFIQFNLLGIGSGGNSFAPHQIEILAGHKVQVQNLVANIT</sequence>
<gene>
    <name evidence="1" type="ORF">ColSpa_08911</name>
</gene>
<proteinExistence type="predicted"/>
<dbReference type="GeneID" id="73329713"/>
<comment type="caution">
    <text evidence="1">The sequence shown here is derived from an EMBL/GenBank/DDBJ whole genome shotgun (WGS) entry which is preliminary data.</text>
</comment>
<protein>
    <submittedName>
        <fullName evidence="1">Uncharacterized protein</fullName>
    </submittedName>
</protein>
<organism evidence="1 2">
    <name type="scientific">Colletotrichum spaethianum</name>
    <dbReference type="NCBI Taxonomy" id="700344"/>
    <lineage>
        <taxon>Eukaryota</taxon>
        <taxon>Fungi</taxon>
        <taxon>Dikarya</taxon>
        <taxon>Ascomycota</taxon>
        <taxon>Pezizomycotina</taxon>
        <taxon>Sordariomycetes</taxon>
        <taxon>Hypocreomycetidae</taxon>
        <taxon>Glomerellales</taxon>
        <taxon>Glomerellaceae</taxon>
        <taxon>Colletotrichum</taxon>
        <taxon>Colletotrichum spaethianum species complex</taxon>
    </lineage>
</organism>
<evidence type="ECO:0000313" key="1">
    <source>
        <dbReference type="EMBL" id="GKT48730.1"/>
    </source>
</evidence>